<keyword evidence="3" id="KW-1185">Reference proteome</keyword>
<feature type="domain" description="Peptidase S9 prolyl oligopeptidase catalytic" evidence="1">
    <location>
        <begin position="99"/>
        <end position="281"/>
    </location>
</feature>
<dbReference type="InterPro" id="IPR029058">
    <property type="entry name" value="AB_hydrolase_fold"/>
</dbReference>
<accession>A0ABS5PR35</accession>
<dbReference type="RefSeq" id="WP_213237485.1">
    <property type="nucleotide sequence ID" value="NZ_JAHBCL010000022.1"/>
</dbReference>
<gene>
    <name evidence="2" type="ORF">KHM83_13135</name>
</gene>
<dbReference type="InterPro" id="IPR001375">
    <property type="entry name" value="Peptidase_S9_cat"/>
</dbReference>
<name>A0ABS5PR35_9FIRM</name>
<protein>
    <submittedName>
        <fullName evidence="2">Alpha/beta fold hydrolase</fullName>
    </submittedName>
</protein>
<evidence type="ECO:0000313" key="2">
    <source>
        <dbReference type="EMBL" id="MBS7527623.1"/>
    </source>
</evidence>
<comment type="caution">
    <text evidence="2">The sequence shown here is derived from an EMBL/GenBank/DDBJ whole genome shotgun (WGS) entry which is preliminary data.</text>
</comment>
<dbReference type="Gene3D" id="3.40.50.1820">
    <property type="entry name" value="alpha/beta hydrolase"/>
    <property type="match status" value="1"/>
</dbReference>
<dbReference type="InterPro" id="IPR052920">
    <property type="entry name" value="DNA-binding_regulatory"/>
</dbReference>
<organism evidence="2 3">
    <name type="scientific">Fusibacter paucivorans</name>
    <dbReference type="NCBI Taxonomy" id="76009"/>
    <lineage>
        <taxon>Bacteria</taxon>
        <taxon>Bacillati</taxon>
        <taxon>Bacillota</taxon>
        <taxon>Clostridia</taxon>
        <taxon>Eubacteriales</taxon>
        <taxon>Eubacteriales Family XII. Incertae Sedis</taxon>
        <taxon>Fusibacter</taxon>
    </lineage>
</organism>
<sequence length="312" mass="34724">MILNILLLAVALVLGVGLYLSRQAMYPKTRSDDSVWQAELKRMPILETFYNNAAIESVLIQSHDTYMLSGWWLKSPAAKGVVIVVHGIRLNKFASVKYMRMFHDLGYHVLAYDQRNHGGSGGDFTSYGVLESEDLKCVVDWVQARTSNLLDIYTHGESMGAATVLMHAAKDSRIQGTIADCSFSEAERTFKERLMIDYHLPKWPLMFFADGFNRLKTGIGFQDMSPLKTLSDISAPVMIIHGTTDRYVPIAHAEQLYQTLESFGKVPVTFFPVEGAGHAKSISTNYEAYLVGCESFLTDCARIQATDAAVTA</sequence>
<keyword evidence="2" id="KW-0378">Hydrolase</keyword>
<dbReference type="GO" id="GO:0016787">
    <property type="term" value="F:hydrolase activity"/>
    <property type="evidence" value="ECO:0007669"/>
    <property type="project" value="UniProtKB-KW"/>
</dbReference>
<dbReference type="SUPFAM" id="SSF53474">
    <property type="entry name" value="alpha/beta-Hydrolases"/>
    <property type="match status" value="1"/>
</dbReference>
<proteinExistence type="predicted"/>
<dbReference type="Pfam" id="PF00326">
    <property type="entry name" value="Peptidase_S9"/>
    <property type="match status" value="1"/>
</dbReference>
<dbReference type="Proteomes" id="UP000746471">
    <property type="component" value="Unassembled WGS sequence"/>
</dbReference>
<reference evidence="2 3" key="1">
    <citation type="submission" date="2021-05" db="EMBL/GenBank/DDBJ databases">
        <title>Fusibacter ferrireducens sp. nov., an anaerobic, sulfur- and Fe-reducing bacterium isolated from the mangrove sediment.</title>
        <authorList>
            <person name="Qiu D."/>
        </authorList>
    </citation>
    <scope>NUCLEOTIDE SEQUENCE [LARGE SCALE GENOMIC DNA]</scope>
    <source>
        <strain evidence="2 3">DSM 12116</strain>
    </source>
</reference>
<dbReference type="PANTHER" id="PTHR43358:SF5">
    <property type="entry name" value="EXPORTED PROTEIN"/>
    <property type="match status" value="1"/>
</dbReference>
<evidence type="ECO:0000259" key="1">
    <source>
        <dbReference type="Pfam" id="PF00326"/>
    </source>
</evidence>
<dbReference type="EMBL" id="JAHBCL010000022">
    <property type="protein sequence ID" value="MBS7527623.1"/>
    <property type="molecule type" value="Genomic_DNA"/>
</dbReference>
<dbReference type="PANTHER" id="PTHR43358">
    <property type="entry name" value="ALPHA/BETA-HYDROLASE"/>
    <property type="match status" value="1"/>
</dbReference>
<evidence type="ECO:0000313" key="3">
    <source>
        <dbReference type="Proteomes" id="UP000746471"/>
    </source>
</evidence>